<evidence type="ECO:0000313" key="1">
    <source>
        <dbReference type="EMBL" id="TFK69383.1"/>
    </source>
</evidence>
<evidence type="ECO:0000313" key="2">
    <source>
        <dbReference type="Proteomes" id="UP000308600"/>
    </source>
</evidence>
<gene>
    <name evidence="1" type="ORF">BDN72DRAFT_897287</name>
</gene>
<accession>A0ACD3ATX7</accession>
<reference evidence="1 2" key="1">
    <citation type="journal article" date="2019" name="Nat. Ecol. Evol.">
        <title>Megaphylogeny resolves global patterns of mushroom evolution.</title>
        <authorList>
            <person name="Varga T."/>
            <person name="Krizsan K."/>
            <person name="Foldi C."/>
            <person name="Dima B."/>
            <person name="Sanchez-Garcia M."/>
            <person name="Sanchez-Ramirez S."/>
            <person name="Szollosi G.J."/>
            <person name="Szarkandi J.G."/>
            <person name="Papp V."/>
            <person name="Albert L."/>
            <person name="Andreopoulos W."/>
            <person name="Angelini C."/>
            <person name="Antonin V."/>
            <person name="Barry K.W."/>
            <person name="Bougher N.L."/>
            <person name="Buchanan P."/>
            <person name="Buyck B."/>
            <person name="Bense V."/>
            <person name="Catcheside P."/>
            <person name="Chovatia M."/>
            <person name="Cooper J."/>
            <person name="Damon W."/>
            <person name="Desjardin D."/>
            <person name="Finy P."/>
            <person name="Geml J."/>
            <person name="Haridas S."/>
            <person name="Hughes K."/>
            <person name="Justo A."/>
            <person name="Karasinski D."/>
            <person name="Kautmanova I."/>
            <person name="Kiss B."/>
            <person name="Kocsube S."/>
            <person name="Kotiranta H."/>
            <person name="LaButti K.M."/>
            <person name="Lechner B.E."/>
            <person name="Liimatainen K."/>
            <person name="Lipzen A."/>
            <person name="Lukacs Z."/>
            <person name="Mihaltcheva S."/>
            <person name="Morgado L.N."/>
            <person name="Niskanen T."/>
            <person name="Noordeloos M.E."/>
            <person name="Ohm R.A."/>
            <person name="Ortiz-Santana B."/>
            <person name="Ovrebo C."/>
            <person name="Racz N."/>
            <person name="Riley R."/>
            <person name="Savchenko A."/>
            <person name="Shiryaev A."/>
            <person name="Soop K."/>
            <person name="Spirin V."/>
            <person name="Szebenyi C."/>
            <person name="Tomsovsky M."/>
            <person name="Tulloss R.E."/>
            <person name="Uehling J."/>
            <person name="Grigoriev I.V."/>
            <person name="Vagvolgyi C."/>
            <person name="Papp T."/>
            <person name="Martin F.M."/>
            <person name="Miettinen O."/>
            <person name="Hibbett D.S."/>
            <person name="Nagy L.G."/>
        </authorList>
    </citation>
    <scope>NUCLEOTIDE SEQUENCE [LARGE SCALE GENOMIC DNA]</scope>
    <source>
        <strain evidence="1 2">NL-1719</strain>
    </source>
</reference>
<organism evidence="1 2">
    <name type="scientific">Pluteus cervinus</name>
    <dbReference type="NCBI Taxonomy" id="181527"/>
    <lineage>
        <taxon>Eukaryota</taxon>
        <taxon>Fungi</taxon>
        <taxon>Dikarya</taxon>
        <taxon>Basidiomycota</taxon>
        <taxon>Agaricomycotina</taxon>
        <taxon>Agaricomycetes</taxon>
        <taxon>Agaricomycetidae</taxon>
        <taxon>Agaricales</taxon>
        <taxon>Pluteineae</taxon>
        <taxon>Pluteaceae</taxon>
        <taxon>Pluteus</taxon>
    </lineage>
</organism>
<dbReference type="Proteomes" id="UP000308600">
    <property type="component" value="Unassembled WGS sequence"/>
</dbReference>
<proteinExistence type="predicted"/>
<protein>
    <submittedName>
        <fullName evidence="1">Uncharacterized protein</fullName>
    </submittedName>
</protein>
<name>A0ACD3ATX7_9AGAR</name>
<keyword evidence="2" id="KW-1185">Reference proteome</keyword>
<sequence>MTTAVNDRRPESFCFLFRHLEIHGEMYESVFWTHITNERRLPDLLMPYDVSPLSEYYDPFHFAQLDWMRNSHPHLAFLPCDFVFQGPIFQRLGYDDGQLPIVNTKEGWKLEEGLAEKWRSLEAGLAFAANVLFEKGLYPMEFNTRRPSTYGYLRPHRSETFARRCACKSRDSFRELLGLCLMGMALQRDWQATLSKRSKEFCQPWLDNLQDAVLNLQPRGVICDLSECSWCPWLRTLQKKAPIWFLGAILRNDGTIDYKRPEEPTKHLFLDRPTDSDLTRFLTAAKEIASAAPVYDSEWGRTYSIDGVYNTLTGFVFEVHPSLVTTPTQPLDICEHIPSPRHENCPLPFTGSGQRLGESLYEFLKRREEDNAAMMEFDDDHQQMLRENRKLKALIGHPPALDVGEASVWEWVPVGGVLLRSRVLPGYVVERWGLYSEQERRFDSFSNQWDLCRELVTLDSTIEVNPSVSNNDDNGAVTVSLDDALDFIDETAEARYNEDNPGVVDIRDMMERDI</sequence>
<dbReference type="EMBL" id="ML208331">
    <property type="protein sequence ID" value="TFK69383.1"/>
    <property type="molecule type" value="Genomic_DNA"/>
</dbReference>